<evidence type="ECO:0000256" key="14">
    <source>
        <dbReference type="ARBA" id="ARBA00049067"/>
    </source>
</evidence>
<comment type="similarity">
    <text evidence="2">Belongs to the aminoglycoside phosphotransferase family.</text>
</comment>
<dbReference type="InterPro" id="IPR011009">
    <property type="entry name" value="Kinase-like_dom_sf"/>
</dbReference>
<evidence type="ECO:0000313" key="16">
    <source>
        <dbReference type="EMBL" id="MFC4029903.1"/>
    </source>
</evidence>
<evidence type="ECO:0000256" key="6">
    <source>
        <dbReference type="ARBA" id="ARBA00022600"/>
    </source>
</evidence>
<name>A0ABV8HD98_9ACTN</name>
<dbReference type="InterPro" id="IPR040999">
    <property type="entry name" value="Mak_N_cap"/>
</dbReference>
<evidence type="ECO:0000256" key="10">
    <source>
        <dbReference type="ARBA" id="ARBA00022840"/>
    </source>
</evidence>
<evidence type="ECO:0000256" key="13">
    <source>
        <dbReference type="ARBA" id="ARBA00031251"/>
    </source>
</evidence>
<keyword evidence="6" id="KW-0321">Glycogen metabolism</keyword>
<keyword evidence="8" id="KW-0547">Nucleotide-binding</keyword>
<accession>A0ABV8HD98</accession>
<comment type="pathway">
    <text evidence="1">Glycan biosynthesis; glycogen biosynthesis.</text>
</comment>
<dbReference type="EMBL" id="JBHSBB010000001">
    <property type="protein sequence ID" value="MFC4029903.1"/>
    <property type="molecule type" value="Genomic_DNA"/>
</dbReference>
<evidence type="ECO:0000256" key="2">
    <source>
        <dbReference type="ARBA" id="ARBA00006219"/>
    </source>
</evidence>
<comment type="subunit">
    <text evidence="3">Monomer.</text>
</comment>
<dbReference type="EC" id="2.7.1.175" evidence="4"/>
<evidence type="ECO:0000256" key="3">
    <source>
        <dbReference type="ARBA" id="ARBA00011245"/>
    </source>
</evidence>
<dbReference type="Pfam" id="PF18085">
    <property type="entry name" value="Mak_N_cap"/>
    <property type="match status" value="1"/>
</dbReference>
<evidence type="ECO:0000256" key="9">
    <source>
        <dbReference type="ARBA" id="ARBA00022777"/>
    </source>
</evidence>
<feature type="domain" description="Maltokinase N-terminal cap" evidence="15">
    <location>
        <begin position="21"/>
        <end position="108"/>
    </location>
</feature>
<gene>
    <name evidence="16" type="ORF">ACFO3J_00290</name>
</gene>
<evidence type="ECO:0000256" key="11">
    <source>
        <dbReference type="ARBA" id="ARBA00023056"/>
    </source>
</evidence>
<keyword evidence="9" id="KW-0418">Kinase</keyword>
<dbReference type="Gene3D" id="3.90.1200.10">
    <property type="match status" value="1"/>
</dbReference>
<dbReference type="Proteomes" id="UP001595765">
    <property type="component" value="Unassembled WGS sequence"/>
</dbReference>
<protein>
    <recommendedName>
        <fullName evidence="5">Maltokinase</fullName>
        <ecNumber evidence="4">2.7.1.175</ecNumber>
    </recommendedName>
    <alternativeName>
        <fullName evidence="13">Maltose-1-phosphate synthase</fullName>
    </alternativeName>
</protein>
<evidence type="ECO:0000313" key="17">
    <source>
        <dbReference type="Proteomes" id="UP001595765"/>
    </source>
</evidence>
<evidence type="ECO:0000256" key="4">
    <source>
        <dbReference type="ARBA" id="ARBA00011962"/>
    </source>
</evidence>
<keyword evidence="12" id="KW-0119">Carbohydrate metabolism</keyword>
<organism evidence="16 17">
    <name type="scientific">Streptomyces polygonati</name>
    <dbReference type="NCBI Taxonomy" id="1617087"/>
    <lineage>
        <taxon>Bacteria</taxon>
        <taxon>Bacillati</taxon>
        <taxon>Actinomycetota</taxon>
        <taxon>Actinomycetes</taxon>
        <taxon>Kitasatosporales</taxon>
        <taxon>Streptomycetaceae</taxon>
        <taxon>Streptomyces</taxon>
    </lineage>
</organism>
<keyword evidence="17" id="KW-1185">Reference proteome</keyword>
<comment type="caution">
    <text evidence="16">The sequence shown here is derived from an EMBL/GenBank/DDBJ whole genome shotgun (WGS) entry which is preliminary data.</text>
</comment>
<evidence type="ECO:0000256" key="8">
    <source>
        <dbReference type="ARBA" id="ARBA00022741"/>
    </source>
</evidence>
<keyword evidence="7" id="KW-0808">Transferase</keyword>
<evidence type="ECO:0000259" key="15">
    <source>
        <dbReference type="Pfam" id="PF18085"/>
    </source>
</evidence>
<keyword evidence="11" id="KW-0320">Glycogen biosynthesis</keyword>
<evidence type="ECO:0000256" key="1">
    <source>
        <dbReference type="ARBA" id="ARBA00004964"/>
    </source>
</evidence>
<evidence type="ECO:0000256" key="5">
    <source>
        <dbReference type="ARBA" id="ARBA00013882"/>
    </source>
</evidence>
<comment type="catalytic activity">
    <reaction evidence="14">
        <text>D-maltose + ATP = alpha-maltose 1-phosphate + ADP + H(+)</text>
        <dbReference type="Rhea" id="RHEA:31915"/>
        <dbReference type="ChEBI" id="CHEBI:15378"/>
        <dbReference type="ChEBI" id="CHEBI:17306"/>
        <dbReference type="ChEBI" id="CHEBI:30616"/>
        <dbReference type="ChEBI" id="CHEBI:63576"/>
        <dbReference type="ChEBI" id="CHEBI:456216"/>
        <dbReference type="EC" id="2.7.1.175"/>
    </reaction>
</comment>
<keyword evidence="10" id="KW-0067">ATP-binding</keyword>
<dbReference type="RefSeq" id="WP_386424528.1">
    <property type="nucleotide sequence ID" value="NZ_JBHSBB010000001.1"/>
</dbReference>
<dbReference type="SUPFAM" id="SSF56112">
    <property type="entry name" value="Protein kinase-like (PK-like)"/>
    <property type="match status" value="1"/>
</dbReference>
<sequence length="493" mass="52858">MSRPPGPSRLRARLSAALADWLPRQRWFAAKDRPVAAVRIEEYTEFGDPAGPAAPRGVLLVVGVDFADGGAREHYLVPIGLRDAVPDALRPTVLTVLDGLFVYDALADHELTSLIVRRIARGTRLGSISFRPEASVGADRLPRSRLPLPARALEVEQSNTSVVLDERYLLKVFRRIEPGVNQDLAVQRALQRMGSDHIPALLGSIESQGEGATGSWADGGAVVYGLLQEFVASASDGWAMALASVRDLLAAGAEPGQLGGDFSAESFRLGRMIAEVHADLGLAYGQGRLEAGQAAELAAEMERKLAAAQQVVPELGPHAEALRSVLAGVLTAGPGAPVQRVHGDLHLGQVLRGPGGWLVIDFEGEPAAAPAERAAARSPLRDIAGMLRSFDYAAHHQFTEPGHETEPDPLLLKRARQWSARNRAAFCEGYADRGTDPREHPALLRAFVAEKAVYEAVYEARSRPSWLPIPLAAVRRLADSASADPLTALDLAR</sequence>
<proteinExistence type="inferred from homology"/>
<reference evidence="17" key="1">
    <citation type="journal article" date="2019" name="Int. J. Syst. Evol. Microbiol.">
        <title>The Global Catalogue of Microorganisms (GCM) 10K type strain sequencing project: providing services to taxonomists for standard genome sequencing and annotation.</title>
        <authorList>
            <consortium name="The Broad Institute Genomics Platform"/>
            <consortium name="The Broad Institute Genome Sequencing Center for Infectious Disease"/>
            <person name="Wu L."/>
            <person name="Ma J."/>
        </authorList>
    </citation>
    <scope>NUCLEOTIDE SEQUENCE [LARGE SCALE GENOMIC DNA]</scope>
    <source>
        <strain evidence="17">CGMCC 4.7237</strain>
    </source>
</reference>
<evidence type="ECO:0000256" key="12">
    <source>
        <dbReference type="ARBA" id="ARBA00023277"/>
    </source>
</evidence>
<evidence type="ECO:0000256" key="7">
    <source>
        <dbReference type="ARBA" id="ARBA00022679"/>
    </source>
</evidence>